<dbReference type="Proteomes" id="UP000838324">
    <property type="component" value="Unassembled WGS sequence"/>
</dbReference>
<comment type="caution">
    <text evidence="1">The sequence shown here is derived from an EMBL/GenBank/DDBJ whole genome shotgun (WGS) entry which is preliminary data.</text>
</comment>
<accession>A0ABM9CHG4</accession>
<gene>
    <name evidence="1" type="ORF">PAECIP111892_03614</name>
</gene>
<dbReference type="EMBL" id="CAKMMG010000005">
    <property type="protein sequence ID" value="CAH1211644.1"/>
    <property type="molecule type" value="Genomic_DNA"/>
</dbReference>
<reference evidence="1" key="1">
    <citation type="submission" date="2022-01" db="EMBL/GenBank/DDBJ databases">
        <authorList>
            <person name="Criscuolo A."/>
        </authorList>
    </citation>
    <scope>NUCLEOTIDE SEQUENCE</scope>
    <source>
        <strain evidence="1">CIP111892</strain>
    </source>
</reference>
<dbReference type="RefSeq" id="WP_236335354.1">
    <property type="nucleotide sequence ID" value="NZ_CAKMMG010000005.1"/>
</dbReference>
<evidence type="ECO:0000313" key="2">
    <source>
        <dbReference type="Proteomes" id="UP000838324"/>
    </source>
</evidence>
<protein>
    <submittedName>
        <fullName evidence="1">Uncharacterized protein</fullName>
    </submittedName>
</protein>
<name>A0ABM9CHG4_9BACL</name>
<proteinExistence type="predicted"/>
<organism evidence="1 2">
    <name type="scientific">Paenibacillus auburnensis</name>
    <dbReference type="NCBI Taxonomy" id="2905649"/>
    <lineage>
        <taxon>Bacteria</taxon>
        <taxon>Bacillati</taxon>
        <taxon>Bacillota</taxon>
        <taxon>Bacilli</taxon>
        <taxon>Bacillales</taxon>
        <taxon>Paenibacillaceae</taxon>
        <taxon>Paenibacillus</taxon>
    </lineage>
</organism>
<keyword evidence="2" id="KW-1185">Reference proteome</keyword>
<evidence type="ECO:0000313" key="1">
    <source>
        <dbReference type="EMBL" id="CAH1211644.1"/>
    </source>
</evidence>
<sequence>MNSYSLTTTPLVAGTIYEDNKRVEFDHFLFDDELAEVNDSIYQISYSRMTKYLESIPKDSLILFYFCFIDRIYLGVLDAFINFVPRVIDSLENAPEMTLSISRYHSLQRGNSDFGSYQHKYTKIKSTKDQNYYLGRTISRVDQTFADRNNVGQGFH</sequence>